<evidence type="ECO:0000313" key="2">
    <source>
        <dbReference type="EMBL" id="KAF9871857.1"/>
    </source>
</evidence>
<keyword evidence="3" id="KW-1185">Reference proteome</keyword>
<dbReference type="Gene3D" id="2.170.15.10">
    <property type="entry name" value="Proaerolysin, chain A, domain 3"/>
    <property type="match status" value="1"/>
</dbReference>
<dbReference type="OrthoDB" id="5299321at2759"/>
<gene>
    <name evidence="2" type="ORF">CkaCkLH20_10791</name>
</gene>
<feature type="signal peptide" evidence="1">
    <location>
        <begin position="1"/>
        <end position="17"/>
    </location>
</feature>
<evidence type="ECO:0000313" key="3">
    <source>
        <dbReference type="Proteomes" id="UP000781932"/>
    </source>
</evidence>
<proteinExistence type="predicted"/>
<protein>
    <submittedName>
        <fullName evidence="2">Uncharacterized protein</fullName>
    </submittedName>
</protein>
<dbReference type="EMBL" id="JAATWM020000042">
    <property type="protein sequence ID" value="KAF9871857.1"/>
    <property type="molecule type" value="Genomic_DNA"/>
</dbReference>
<dbReference type="SUPFAM" id="SSF56973">
    <property type="entry name" value="Aerolisin/ETX pore-forming domain"/>
    <property type="match status" value="1"/>
</dbReference>
<evidence type="ECO:0000256" key="1">
    <source>
        <dbReference type="SAM" id="SignalP"/>
    </source>
</evidence>
<keyword evidence="1" id="KW-0732">Signal</keyword>
<feature type="chain" id="PRO_5040120292" evidence="1">
    <location>
        <begin position="18"/>
        <end position="367"/>
    </location>
</feature>
<name>A0A9P6HVE2_9PEZI</name>
<dbReference type="RefSeq" id="XP_038741318.1">
    <property type="nucleotide sequence ID" value="XM_038893505.1"/>
</dbReference>
<accession>A0A9P6HVE2</accession>
<reference evidence="2" key="1">
    <citation type="submission" date="2020-03" db="EMBL/GenBank/DDBJ databases">
        <authorList>
            <person name="He L."/>
        </authorList>
    </citation>
    <scope>NUCLEOTIDE SEQUENCE</scope>
    <source>
        <strain evidence="2">CkLH20</strain>
    </source>
</reference>
<reference evidence="2" key="2">
    <citation type="submission" date="2020-11" db="EMBL/GenBank/DDBJ databases">
        <title>Whole genome sequencing of Colletotrichum sp.</title>
        <authorList>
            <person name="Li H."/>
        </authorList>
    </citation>
    <scope>NUCLEOTIDE SEQUENCE</scope>
    <source>
        <strain evidence="2">CkLH20</strain>
    </source>
</reference>
<comment type="caution">
    <text evidence="2">The sequence shown here is derived from an EMBL/GenBank/DDBJ whole genome shotgun (WGS) entry which is preliminary data.</text>
</comment>
<dbReference type="GeneID" id="62166579"/>
<sequence>MSIKAFALSILAGTALASPTGLQRRQGSLLVGNSVNGAFREVNITATTSIGNANCKPFSFDGPFVSMMFGMADTTIATLNITDVSGQSHSIAPGTTNANLQGFNLEGNERISKMTLHSGDPTYELFGFDFAIDNGLNSRVRTMKAANADGKTSYELSTGSGIIARVSGSACSDTSAIDGLVISYLDDLASISVSNITYDGFVSNIKDAGKGSSLTVASQMLDNRNSSIQQQILLTTTSATTRSYTITTGSAYTVGASTTVESKVGIPLLSEGKASGTASWSLTESTDEQEMTGETHTQAATFQLNCPARTDCVAAATFLQFKIDVNINVTMTATTKSNEKFNWQSLGKFEGADSLAMKTVVNEVGKA</sequence>
<dbReference type="AlphaFoldDB" id="A0A9P6HVE2"/>
<dbReference type="Proteomes" id="UP000781932">
    <property type="component" value="Unassembled WGS sequence"/>
</dbReference>
<organism evidence="2 3">
    <name type="scientific">Colletotrichum karsti</name>
    <dbReference type="NCBI Taxonomy" id="1095194"/>
    <lineage>
        <taxon>Eukaryota</taxon>
        <taxon>Fungi</taxon>
        <taxon>Dikarya</taxon>
        <taxon>Ascomycota</taxon>
        <taxon>Pezizomycotina</taxon>
        <taxon>Sordariomycetes</taxon>
        <taxon>Hypocreomycetidae</taxon>
        <taxon>Glomerellales</taxon>
        <taxon>Glomerellaceae</taxon>
        <taxon>Colletotrichum</taxon>
        <taxon>Colletotrichum boninense species complex</taxon>
    </lineage>
</organism>